<feature type="region of interest" description="Disordered" evidence="1">
    <location>
        <begin position="104"/>
        <end position="128"/>
    </location>
</feature>
<name>D9Z5P9_ECOLX</name>
<evidence type="ECO:0000256" key="1">
    <source>
        <dbReference type="SAM" id="MobiDB-lite"/>
    </source>
</evidence>
<protein>
    <submittedName>
        <fullName evidence="2">Uncharacterized protein</fullName>
    </submittedName>
</protein>
<organism evidence="2">
    <name type="scientific">Escherichia coli</name>
    <dbReference type="NCBI Taxonomy" id="562"/>
    <lineage>
        <taxon>Bacteria</taxon>
        <taxon>Pseudomonadati</taxon>
        <taxon>Pseudomonadota</taxon>
        <taxon>Gammaproteobacteria</taxon>
        <taxon>Enterobacterales</taxon>
        <taxon>Enterobacteriaceae</taxon>
        <taxon>Escherichia</taxon>
    </lineage>
</organism>
<evidence type="ECO:0000313" key="2">
    <source>
        <dbReference type="EMBL" id="ADL14199.1"/>
    </source>
</evidence>
<dbReference type="AlphaFoldDB" id="D9Z5P9"/>
<reference evidence="2" key="1">
    <citation type="journal article" date="2010" name="PLoS ONE">
        <title>Complete nucleotide sequence of CTX-M-15-plasmids from clinical Escherichia coli isolates: insertional events of transposons and insertion sequences.</title>
        <authorList>
            <person name="Smet A."/>
            <person name="Van Nieuwerburgh F."/>
            <person name="Vandekerckhove T.T."/>
            <person name="Martel A."/>
            <person name="Deforce D."/>
            <person name="Butaye P."/>
            <person name="Haesebrouck F."/>
        </authorList>
    </citation>
    <scope>NUCLEOTIDE SEQUENCE</scope>
    <source>
        <strain evidence="2">L46</strain>
        <plasmid evidence="2">pEC_L46</plasmid>
    </source>
</reference>
<sequence>MSCRSGLDHRRLGSVLNVLGDHYVMSRSRRKTPIVGHTTCGSEREDKKLWHQRWRTRERTALTSASPEALSAHLPLLENQASSVWSMGKDGRSYWPVKRQAATADRIANHKGRNPQERASLKKRLLTL</sequence>
<keyword evidence="2" id="KW-0614">Plasmid</keyword>
<dbReference type="EMBL" id="GU371929">
    <property type="protein sequence ID" value="ADL14199.1"/>
    <property type="molecule type" value="Genomic_DNA"/>
</dbReference>
<proteinExistence type="predicted"/>
<geneLocation type="plasmid" evidence="2">
    <name>pEC_L46</name>
</geneLocation>
<accession>D9Z5P9</accession>